<evidence type="ECO:0000313" key="2">
    <source>
        <dbReference type="Proteomes" id="UP001217089"/>
    </source>
</evidence>
<organism evidence="1 2">
    <name type="scientific">Tegillarca granosa</name>
    <name type="common">Malaysian cockle</name>
    <name type="synonym">Anadara granosa</name>
    <dbReference type="NCBI Taxonomy" id="220873"/>
    <lineage>
        <taxon>Eukaryota</taxon>
        <taxon>Metazoa</taxon>
        <taxon>Spiralia</taxon>
        <taxon>Lophotrochozoa</taxon>
        <taxon>Mollusca</taxon>
        <taxon>Bivalvia</taxon>
        <taxon>Autobranchia</taxon>
        <taxon>Pteriomorphia</taxon>
        <taxon>Arcoida</taxon>
        <taxon>Arcoidea</taxon>
        <taxon>Arcidae</taxon>
        <taxon>Tegillarca</taxon>
    </lineage>
</organism>
<dbReference type="EMBL" id="JARBDR010000410">
    <property type="protein sequence ID" value="KAJ8313200.1"/>
    <property type="molecule type" value="Genomic_DNA"/>
</dbReference>
<name>A0ABQ9FC33_TEGGR</name>
<keyword evidence="2" id="KW-1185">Reference proteome</keyword>
<evidence type="ECO:0000313" key="1">
    <source>
        <dbReference type="EMBL" id="KAJ8313200.1"/>
    </source>
</evidence>
<dbReference type="Proteomes" id="UP001217089">
    <property type="component" value="Unassembled WGS sequence"/>
</dbReference>
<accession>A0ABQ9FC33</accession>
<protein>
    <submittedName>
        <fullName evidence="1">Uncharacterized protein</fullName>
    </submittedName>
</protein>
<gene>
    <name evidence="1" type="ORF">KUTeg_009248</name>
</gene>
<proteinExistence type="predicted"/>
<comment type="caution">
    <text evidence="1">The sequence shown here is derived from an EMBL/GenBank/DDBJ whole genome shotgun (WGS) entry which is preliminary data.</text>
</comment>
<sequence length="436" mass="50050">MPFPTNIPLTIMLPTTQYYAAKMFWYKKKSKEKISQNDQTITSGTSCISYGKNKCESTMYPASANEKPNKNNGKPTLQNESFTETICMSEIEILQNMKVLSEKQHNTARQNINILANMHKSNIKIVLLTSSRSNLTSLLKQIKADEKADDEVVLRFLSCPSPMGTSLITLSANSKTSNLQRSPNVCVNFNISKSFNWQIDVGREISSFSFNNSSRRKFKLPRQLGNCDNLLPLTDNICKFETGALFTLRTEEQMKNPVYLHQFGVHQHNYPAYNHDINAAVFLGSIKKRCRDEVEPLPSISYMKKRYPDLDKPLPALPKTRRDINIPEEFRRTTANEEFLLADDGDNEKILLFSTNDNLVHLAAPETFYCDGTFYSSPDLFCQHYTVHRFQAENAIKIIQLAAGGKRIRKEKYRDLEIRLQHLKDRFELKKYDGLN</sequence>
<reference evidence="1 2" key="1">
    <citation type="submission" date="2022-12" db="EMBL/GenBank/DDBJ databases">
        <title>Chromosome-level genome of Tegillarca granosa.</title>
        <authorList>
            <person name="Kim J."/>
        </authorList>
    </citation>
    <scope>NUCLEOTIDE SEQUENCE [LARGE SCALE GENOMIC DNA]</scope>
    <source>
        <strain evidence="1">Teg-2019</strain>
        <tissue evidence="1">Adductor muscle</tissue>
    </source>
</reference>